<dbReference type="EMBL" id="LGRB01000004">
    <property type="protein sequence ID" value="OCT54538.1"/>
    <property type="molecule type" value="Genomic_DNA"/>
</dbReference>
<dbReference type="AlphaFoldDB" id="A0A1C1D1I0"/>
<evidence type="ECO:0000313" key="2">
    <source>
        <dbReference type="Proteomes" id="UP000094526"/>
    </source>
</evidence>
<gene>
    <name evidence="1" type="ORF">CLCR_01015</name>
</gene>
<sequence length="88" mass="9873">MSSRSHAADDMLSTYLYATRSVADRLLDGNGRVLRSDKNKASMSRVMACPWRTPEKGNNVVVTRLEKEMDKITDPVLLNDAKAYQRGV</sequence>
<comment type="caution">
    <text evidence="1">The sequence shown here is derived from an EMBL/GenBank/DDBJ whole genome shotgun (WGS) entry which is preliminary data.</text>
</comment>
<organism evidence="1 2">
    <name type="scientific">Cladophialophora carrionii</name>
    <dbReference type="NCBI Taxonomy" id="86049"/>
    <lineage>
        <taxon>Eukaryota</taxon>
        <taxon>Fungi</taxon>
        <taxon>Dikarya</taxon>
        <taxon>Ascomycota</taxon>
        <taxon>Pezizomycotina</taxon>
        <taxon>Eurotiomycetes</taxon>
        <taxon>Chaetothyriomycetidae</taxon>
        <taxon>Chaetothyriales</taxon>
        <taxon>Herpotrichiellaceae</taxon>
        <taxon>Cladophialophora</taxon>
    </lineage>
</organism>
<dbReference type="VEuPathDB" id="FungiDB:G647_10119"/>
<dbReference type="Proteomes" id="UP000094526">
    <property type="component" value="Unassembled WGS sequence"/>
</dbReference>
<keyword evidence="2" id="KW-1185">Reference proteome</keyword>
<dbReference type="OrthoDB" id="4158067at2759"/>
<accession>A0A1C1D1I0</accession>
<dbReference type="VEuPathDB" id="FungiDB:CLCR_01015"/>
<proteinExistence type="predicted"/>
<evidence type="ECO:0000313" key="1">
    <source>
        <dbReference type="EMBL" id="OCT54538.1"/>
    </source>
</evidence>
<protein>
    <submittedName>
        <fullName evidence="1">Uncharacterized protein</fullName>
    </submittedName>
</protein>
<name>A0A1C1D1I0_9EURO</name>
<reference evidence="2" key="1">
    <citation type="submission" date="2015-07" db="EMBL/GenBank/DDBJ databases">
        <authorList>
            <person name="Teixeira M.M."/>
            <person name="Souza R.C."/>
            <person name="Almeida L.G."/>
            <person name="Vicente V.A."/>
            <person name="de Hoog S."/>
            <person name="Bocca A.L."/>
            <person name="de Almeida S.R."/>
            <person name="Vasconcelos A.T."/>
            <person name="Felipe M.S."/>
        </authorList>
    </citation>
    <scope>NUCLEOTIDE SEQUENCE [LARGE SCALE GENOMIC DNA]</scope>
    <source>
        <strain evidence="2">KSF</strain>
    </source>
</reference>